<evidence type="ECO:0000313" key="2">
    <source>
        <dbReference type="EMBL" id="MEU8132494.1"/>
    </source>
</evidence>
<feature type="compositionally biased region" description="Basic residues" evidence="1">
    <location>
        <begin position="220"/>
        <end position="229"/>
    </location>
</feature>
<sequence>MVLSLLVAPTAAAHDGMDRVSVRAMTWNVCEEAGVASPTDAGYCPYRNEPQRKVEAIAEVVAARSLNTVLLQEICWGAPNSALELLKQQLGPQWKFVTAVSSRPDGGSHCRGALTGTLGIAIGVKGNFVDPAPAPVELPIPGELALERSPILCADVVGWTDTVCTTHLNNSPGADHAGQVLAVRNVVAALRTGGARGGPGRRLQHQSTGTPGSDRPDRPRMRRALLRTR</sequence>
<dbReference type="SUPFAM" id="SSF56219">
    <property type="entry name" value="DNase I-like"/>
    <property type="match status" value="1"/>
</dbReference>
<evidence type="ECO:0000313" key="3">
    <source>
        <dbReference type="Proteomes" id="UP001551482"/>
    </source>
</evidence>
<comment type="caution">
    <text evidence="2">The sequence shown here is derived from an EMBL/GenBank/DDBJ whole genome shotgun (WGS) entry which is preliminary data.</text>
</comment>
<name>A0ABV3D9S6_9ACTN</name>
<gene>
    <name evidence="2" type="ORF">AB0C36_03210</name>
</gene>
<organism evidence="2 3">
    <name type="scientific">Streptodolium elevatio</name>
    <dbReference type="NCBI Taxonomy" id="3157996"/>
    <lineage>
        <taxon>Bacteria</taxon>
        <taxon>Bacillati</taxon>
        <taxon>Actinomycetota</taxon>
        <taxon>Actinomycetes</taxon>
        <taxon>Kitasatosporales</taxon>
        <taxon>Streptomycetaceae</taxon>
        <taxon>Streptodolium</taxon>
    </lineage>
</organism>
<dbReference type="EMBL" id="JBEZFP010000005">
    <property type="protein sequence ID" value="MEU8132494.1"/>
    <property type="molecule type" value="Genomic_DNA"/>
</dbReference>
<dbReference type="InterPro" id="IPR036691">
    <property type="entry name" value="Endo/exonu/phosph_ase_sf"/>
</dbReference>
<reference evidence="2 3" key="1">
    <citation type="submission" date="2024-06" db="EMBL/GenBank/DDBJ databases">
        <title>The Natural Products Discovery Center: Release of the First 8490 Sequenced Strains for Exploring Actinobacteria Biosynthetic Diversity.</title>
        <authorList>
            <person name="Kalkreuter E."/>
            <person name="Kautsar S.A."/>
            <person name="Yang D."/>
            <person name="Bader C.D."/>
            <person name="Teijaro C.N."/>
            <person name="Fluegel L."/>
            <person name="Davis C.M."/>
            <person name="Simpson J.R."/>
            <person name="Lauterbach L."/>
            <person name="Steele A.D."/>
            <person name="Gui C."/>
            <person name="Meng S."/>
            <person name="Li G."/>
            <person name="Viehrig K."/>
            <person name="Ye F."/>
            <person name="Su P."/>
            <person name="Kiefer A.F."/>
            <person name="Nichols A."/>
            <person name="Cepeda A.J."/>
            <person name="Yan W."/>
            <person name="Fan B."/>
            <person name="Jiang Y."/>
            <person name="Adhikari A."/>
            <person name="Zheng C.-J."/>
            <person name="Schuster L."/>
            <person name="Cowan T.M."/>
            <person name="Smanski M.J."/>
            <person name="Chevrette M.G."/>
            <person name="De Carvalho L.P.S."/>
            <person name="Shen B."/>
        </authorList>
    </citation>
    <scope>NUCLEOTIDE SEQUENCE [LARGE SCALE GENOMIC DNA]</scope>
    <source>
        <strain evidence="2 3">NPDC048946</strain>
    </source>
</reference>
<protein>
    <recommendedName>
        <fullName evidence="4">Endonuclease/exonuclease/phosphatase domain-containing protein</fullName>
    </recommendedName>
</protein>
<evidence type="ECO:0008006" key="4">
    <source>
        <dbReference type="Google" id="ProtNLM"/>
    </source>
</evidence>
<dbReference type="Gene3D" id="3.60.10.10">
    <property type="entry name" value="Endonuclease/exonuclease/phosphatase"/>
    <property type="match status" value="1"/>
</dbReference>
<feature type="region of interest" description="Disordered" evidence="1">
    <location>
        <begin position="192"/>
        <end position="229"/>
    </location>
</feature>
<evidence type="ECO:0000256" key="1">
    <source>
        <dbReference type="SAM" id="MobiDB-lite"/>
    </source>
</evidence>
<keyword evidence="3" id="KW-1185">Reference proteome</keyword>
<proteinExistence type="predicted"/>
<dbReference type="RefSeq" id="WP_358348407.1">
    <property type="nucleotide sequence ID" value="NZ_JBEZFP010000005.1"/>
</dbReference>
<accession>A0ABV3D9S6</accession>
<dbReference type="Proteomes" id="UP001551482">
    <property type="component" value="Unassembled WGS sequence"/>
</dbReference>